<accession>A0A0C3Q2W8</accession>
<organism evidence="2 3">
    <name type="scientific">Tulasnella calospora MUT 4182</name>
    <dbReference type="NCBI Taxonomy" id="1051891"/>
    <lineage>
        <taxon>Eukaryota</taxon>
        <taxon>Fungi</taxon>
        <taxon>Dikarya</taxon>
        <taxon>Basidiomycota</taxon>
        <taxon>Agaricomycotina</taxon>
        <taxon>Agaricomycetes</taxon>
        <taxon>Cantharellales</taxon>
        <taxon>Tulasnellaceae</taxon>
        <taxon>Tulasnella</taxon>
    </lineage>
</organism>
<dbReference type="Proteomes" id="UP000054248">
    <property type="component" value="Unassembled WGS sequence"/>
</dbReference>
<evidence type="ECO:0000259" key="1">
    <source>
        <dbReference type="PROSITE" id="PS50127"/>
    </source>
</evidence>
<gene>
    <name evidence="2" type="ORF">M407DRAFT_16347</name>
</gene>
<dbReference type="AlphaFoldDB" id="A0A0C3Q2W8"/>
<dbReference type="Pfam" id="PF00179">
    <property type="entry name" value="UQ_con"/>
    <property type="match status" value="1"/>
</dbReference>
<dbReference type="SUPFAM" id="SSF54495">
    <property type="entry name" value="UBC-like"/>
    <property type="match status" value="1"/>
</dbReference>
<evidence type="ECO:0000313" key="2">
    <source>
        <dbReference type="EMBL" id="KIO17256.1"/>
    </source>
</evidence>
<keyword evidence="3" id="KW-1185">Reference proteome</keyword>
<dbReference type="FunFam" id="3.10.110.10:FF:000002">
    <property type="entry name" value="Ubiquitin-conjugating enzyme E2 D3"/>
    <property type="match status" value="1"/>
</dbReference>
<dbReference type="EMBL" id="KN823408">
    <property type="protein sequence ID" value="KIO17256.1"/>
    <property type="molecule type" value="Genomic_DNA"/>
</dbReference>
<name>A0A0C3Q2W8_9AGAM</name>
<dbReference type="InterPro" id="IPR000608">
    <property type="entry name" value="UBC"/>
</dbReference>
<proteinExistence type="predicted"/>
<evidence type="ECO:0000313" key="3">
    <source>
        <dbReference type="Proteomes" id="UP000054248"/>
    </source>
</evidence>
<reference evidence="3" key="2">
    <citation type="submission" date="2015-01" db="EMBL/GenBank/DDBJ databases">
        <title>Evolutionary Origins and Diversification of the Mycorrhizal Mutualists.</title>
        <authorList>
            <consortium name="DOE Joint Genome Institute"/>
            <consortium name="Mycorrhizal Genomics Consortium"/>
            <person name="Kohler A."/>
            <person name="Kuo A."/>
            <person name="Nagy L.G."/>
            <person name="Floudas D."/>
            <person name="Copeland A."/>
            <person name="Barry K.W."/>
            <person name="Cichocki N."/>
            <person name="Veneault-Fourrey C."/>
            <person name="LaButti K."/>
            <person name="Lindquist E.A."/>
            <person name="Lipzen A."/>
            <person name="Lundell T."/>
            <person name="Morin E."/>
            <person name="Murat C."/>
            <person name="Riley R."/>
            <person name="Ohm R."/>
            <person name="Sun H."/>
            <person name="Tunlid A."/>
            <person name="Henrissat B."/>
            <person name="Grigoriev I.V."/>
            <person name="Hibbett D.S."/>
            <person name="Martin F."/>
        </authorList>
    </citation>
    <scope>NUCLEOTIDE SEQUENCE [LARGE SCALE GENOMIC DNA]</scope>
    <source>
        <strain evidence="3">MUT 4182</strain>
    </source>
</reference>
<dbReference type="PROSITE" id="PS50127">
    <property type="entry name" value="UBC_2"/>
    <property type="match status" value="1"/>
</dbReference>
<dbReference type="PANTHER" id="PTHR24068">
    <property type="entry name" value="UBIQUITIN-CONJUGATING ENZYME E2"/>
    <property type="match status" value="1"/>
</dbReference>
<dbReference type="Gene3D" id="3.10.110.10">
    <property type="entry name" value="Ubiquitin Conjugating Enzyme"/>
    <property type="match status" value="1"/>
</dbReference>
<dbReference type="STRING" id="1051891.A0A0C3Q2W8"/>
<feature type="domain" description="UBC core" evidence="1">
    <location>
        <begin position="2"/>
        <end position="149"/>
    </location>
</feature>
<dbReference type="OrthoDB" id="7851174at2759"/>
<protein>
    <recommendedName>
        <fullName evidence="1">UBC core domain-containing protein</fullName>
    </recommendedName>
</protein>
<reference evidence="2 3" key="1">
    <citation type="submission" date="2014-04" db="EMBL/GenBank/DDBJ databases">
        <authorList>
            <consortium name="DOE Joint Genome Institute"/>
            <person name="Kuo A."/>
            <person name="Girlanda M."/>
            <person name="Perotto S."/>
            <person name="Kohler A."/>
            <person name="Nagy L.G."/>
            <person name="Floudas D."/>
            <person name="Copeland A."/>
            <person name="Barry K.W."/>
            <person name="Cichocki N."/>
            <person name="Veneault-Fourrey C."/>
            <person name="LaButti K."/>
            <person name="Lindquist E.A."/>
            <person name="Lipzen A."/>
            <person name="Lundell T."/>
            <person name="Morin E."/>
            <person name="Murat C."/>
            <person name="Sun H."/>
            <person name="Tunlid A."/>
            <person name="Henrissat B."/>
            <person name="Grigoriev I.V."/>
            <person name="Hibbett D.S."/>
            <person name="Martin F."/>
            <person name="Nordberg H.P."/>
            <person name="Cantor M.N."/>
            <person name="Hua S.X."/>
        </authorList>
    </citation>
    <scope>NUCLEOTIDE SEQUENCE [LARGE SCALE GENOMIC DNA]</scope>
    <source>
        <strain evidence="2 3">MUT 4182</strain>
    </source>
</reference>
<sequence>MGDLRRIKKDLADLRRDPPALCSAGPTNDMNMFMWTGTIEGPDNSPYAGGVFHLDIGFPCYYPLRAPIVSFKTKIYHPQIDGNGSIRLGILKAQWNPSLTIAKVLLSICSMLTDPSPDDPLVPDIARLYKTDRRRYEVTAQEWTRKYAT</sequence>
<dbReference type="SMART" id="SM00212">
    <property type="entry name" value="UBCc"/>
    <property type="match status" value="1"/>
</dbReference>
<dbReference type="InterPro" id="IPR016135">
    <property type="entry name" value="UBQ-conjugating_enzyme/RWD"/>
</dbReference>
<dbReference type="HOGENOM" id="CLU_030988_13_3_1"/>